<dbReference type="AlphaFoldDB" id="A0A378BZS3"/>
<evidence type="ECO:0000313" key="2">
    <source>
        <dbReference type="EMBL" id="STV57395.1"/>
    </source>
</evidence>
<keyword evidence="1" id="KW-0732">Signal</keyword>
<reference evidence="2 3" key="1">
    <citation type="submission" date="2018-06" db="EMBL/GenBank/DDBJ databases">
        <authorList>
            <consortium name="Pathogen Informatics"/>
            <person name="Doyle S."/>
        </authorList>
    </citation>
    <scope>NUCLEOTIDE SEQUENCE [LARGE SCALE GENOMIC DNA]</scope>
    <source>
        <strain evidence="2 3">NCTC11679</strain>
    </source>
</reference>
<dbReference type="EMBL" id="UGMG01000001">
    <property type="protein sequence ID" value="STV57395.1"/>
    <property type="molecule type" value="Genomic_DNA"/>
</dbReference>
<accession>A0A378BZS3</accession>
<dbReference type="PROSITE" id="PS51257">
    <property type="entry name" value="PROKAR_LIPOPROTEIN"/>
    <property type="match status" value="1"/>
</dbReference>
<gene>
    <name evidence="2" type="ORF">NCTC11679_02289</name>
</gene>
<organism evidence="2 3">
    <name type="scientific">Klebsiella pneumoniae</name>
    <dbReference type="NCBI Taxonomy" id="573"/>
    <lineage>
        <taxon>Bacteria</taxon>
        <taxon>Pseudomonadati</taxon>
        <taxon>Pseudomonadota</taxon>
        <taxon>Gammaproteobacteria</taxon>
        <taxon>Enterobacterales</taxon>
        <taxon>Enterobacteriaceae</taxon>
        <taxon>Klebsiella/Raoultella group</taxon>
        <taxon>Klebsiella</taxon>
        <taxon>Klebsiella pneumoniae complex</taxon>
    </lineage>
</organism>
<proteinExistence type="predicted"/>
<dbReference type="Proteomes" id="UP000255239">
    <property type="component" value="Unassembled WGS sequence"/>
</dbReference>
<sequence>MYKKISGLVVSLTAVFACAAWAEVPAGYPADYQKTIDAAVKEG</sequence>
<evidence type="ECO:0000313" key="3">
    <source>
        <dbReference type="Proteomes" id="UP000255239"/>
    </source>
</evidence>
<feature type="chain" id="PRO_5016599156" evidence="1">
    <location>
        <begin position="23"/>
        <end position="43"/>
    </location>
</feature>
<evidence type="ECO:0000256" key="1">
    <source>
        <dbReference type="SAM" id="SignalP"/>
    </source>
</evidence>
<name>A0A378BZS3_KLEPN</name>
<protein>
    <submittedName>
        <fullName evidence="2">ABC transporter, periplasmmic iron binding protein</fullName>
    </submittedName>
</protein>
<feature type="signal peptide" evidence="1">
    <location>
        <begin position="1"/>
        <end position="22"/>
    </location>
</feature>